<dbReference type="NCBIfam" id="NF003270">
    <property type="entry name" value="PRK04247.1"/>
    <property type="match status" value="1"/>
</dbReference>
<dbReference type="InterPro" id="IPR049173">
    <property type="entry name" value="NucS_N_sf"/>
</dbReference>
<organism evidence="9 10">
    <name type="scientific">Halovenus carboxidivorans</name>
    <dbReference type="NCBI Taxonomy" id="2692199"/>
    <lineage>
        <taxon>Archaea</taxon>
        <taxon>Methanobacteriati</taxon>
        <taxon>Methanobacteriota</taxon>
        <taxon>Stenosarchaea group</taxon>
        <taxon>Halobacteria</taxon>
        <taxon>Halobacteriales</taxon>
        <taxon>Haloarculaceae</taxon>
        <taxon>Halovenus</taxon>
    </lineage>
</organism>
<dbReference type="RefSeq" id="WP_368278371.1">
    <property type="nucleotide sequence ID" value="NZ_WUUT01000004.1"/>
</dbReference>
<dbReference type="InterPro" id="IPR048301">
    <property type="entry name" value="NucS_C"/>
</dbReference>
<dbReference type="GO" id="GO:0000014">
    <property type="term" value="F:single-stranded DNA endodeoxyribonuclease activity"/>
    <property type="evidence" value="ECO:0007669"/>
    <property type="project" value="UniProtKB-UniRule"/>
</dbReference>
<reference evidence="9 10" key="1">
    <citation type="submission" date="2019-12" db="EMBL/GenBank/DDBJ databases">
        <title>Isolation and characterization of three novel carbon monoxide-oxidizing members of Halobacteria from salione crusts and soils.</title>
        <authorList>
            <person name="Myers M.R."/>
            <person name="King G.M."/>
        </authorList>
    </citation>
    <scope>NUCLEOTIDE SEQUENCE [LARGE SCALE GENOMIC DNA]</scope>
    <source>
        <strain evidence="9 10">WSH3</strain>
    </source>
</reference>
<evidence type="ECO:0000256" key="4">
    <source>
        <dbReference type="ARBA" id="ARBA00022801"/>
    </source>
</evidence>
<evidence type="ECO:0000313" key="10">
    <source>
        <dbReference type="Proteomes" id="UP000466535"/>
    </source>
</evidence>
<dbReference type="InterPro" id="IPR002793">
    <property type="entry name" value="Endonuclease_NucS"/>
</dbReference>
<dbReference type="GO" id="GO:0003677">
    <property type="term" value="F:DNA binding"/>
    <property type="evidence" value="ECO:0007669"/>
    <property type="project" value="UniProtKB-KW"/>
</dbReference>
<gene>
    <name evidence="6" type="primary">nucS</name>
    <name evidence="9" type="ORF">GRX03_11675</name>
</gene>
<keyword evidence="4 6" id="KW-0378">Hydrolase</keyword>
<proteinExistence type="inferred from homology"/>
<comment type="similarity">
    <text evidence="6">Belongs to the NucS endonuclease family.</text>
</comment>
<dbReference type="GO" id="GO:0005737">
    <property type="term" value="C:cytoplasm"/>
    <property type="evidence" value="ECO:0007669"/>
    <property type="project" value="UniProtKB-SubCell"/>
</dbReference>
<dbReference type="EMBL" id="WUUT01000004">
    <property type="protein sequence ID" value="MXR52259.1"/>
    <property type="molecule type" value="Genomic_DNA"/>
</dbReference>
<dbReference type="Gene3D" id="3.40.1350.10">
    <property type="match status" value="1"/>
</dbReference>
<keyword evidence="3 6" id="KW-0255">Endonuclease</keyword>
<sequence length="243" mass="26463">MTGQGLQAHSAPTASEALDLLERGIEADRLITVFGQCRVEYEGRAASSLEAGNRLTVLKPDGTILVHTDTGQQPVNWQPPGCTHESRLEGGQLVVESHRSNPDEQLLVTFERVDQVVVYDGSGESDVTVMGTEADLRDRILDRPELVEAGFEPRATERETSAGAVDIYGTDSDDNAVAVELKRRRVGPDAVSQLNRYVEALESDLHAGRTVRGILVAPSVTDRAHNLLERRGLEFVSLSPDPE</sequence>
<comment type="caution">
    <text evidence="9">The sequence shown here is derived from an EMBL/GenBank/DDBJ whole genome shotgun (WGS) entry which is preliminary data.</text>
</comment>
<evidence type="ECO:0000259" key="7">
    <source>
        <dbReference type="Pfam" id="PF01939"/>
    </source>
</evidence>
<keyword evidence="5 6" id="KW-0238">DNA-binding</keyword>
<evidence type="ECO:0000256" key="3">
    <source>
        <dbReference type="ARBA" id="ARBA00022759"/>
    </source>
</evidence>
<evidence type="ECO:0000256" key="6">
    <source>
        <dbReference type="HAMAP-Rule" id="MF_00722"/>
    </source>
</evidence>
<dbReference type="AlphaFoldDB" id="A0A6B0TGF1"/>
<protein>
    <recommendedName>
        <fullName evidence="6">Endonuclease NucS</fullName>
        <ecNumber evidence="6">3.1.-.-</ecNumber>
    </recommendedName>
</protein>
<dbReference type="InterPro" id="IPR048302">
    <property type="entry name" value="NucS_N"/>
</dbReference>
<evidence type="ECO:0000256" key="1">
    <source>
        <dbReference type="ARBA" id="ARBA00022490"/>
    </source>
</evidence>
<evidence type="ECO:0000259" key="8">
    <source>
        <dbReference type="Pfam" id="PF21003"/>
    </source>
</evidence>
<feature type="domain" description="Endonuclease NucS N-terminal PH-like" evidence="8">
    <location>
        <begin position="29"/>
        <end position="120"/>
    </location>
</feature>
<dbReference type="Pfam" id="PF01939">
    <property type="entry name" value="NucS_C"/>
    <property type="match status" value="1"/>
</dbReference>
<dbReference type="Gene3D" id="2.70.180.20">
    <property type="match status" value="1"/>
</dbReference>
<feature type="domain" description="Endonuclease NucS C-terminal" evidence="7">
    <location>
        <begin position="133"/>
        <end position="240"/>
    </location>
</feature>
<comment type="function">
    <text evidence="6">Cleaves both 3' and 5' ssDNA extremities of branched DNA structures.</text>
</comment>
<name>A0A6B0TGF1_9EURY</name>
<dbReference type="InterPro" id="IPR011856">
    <property type="entry name" value="tRNA_endonuc-like_dom_sf"/>
</dbReference>
<keyword evidence="2 6" id="KW-0540">Nuclease</keyword>
<keyword evidence="10" id="KW-1185">Reference proteome</keyword>
<keyword evidence="1 6" id="KW-0963">Cytoplasm</keyword>
<dbReference type="PANTHER" id="PTHR38814">
    <property type="entry name" value="ENDONUCLEASE NUCS"/>
    <property type="match status" value="1"/>
</dbReference>
<evidence type="ECO:0000256" key="2">
    <source>
        <dbReference type="ARBA" id="ARBA00022722"/>
    </source>
</evidence>
<evidence type="ECO:0000313" key="9">
    <source>
        <dbReference type="EMBL" id="MXR52259.1"/>
    </source>
</evidence>
<comment type="subcellular location">
    <subcellularLocation>
        <location evidence="6">Cytoplasm</location>
    </subcellularLocation>
</comment>
<evidence type="ECO:0000256" key="5">
    <source>
        <dbReference type="ARBA" id="ARBA00023125"/>
    </source>
</evidence>
<accession>A0A6B0TGF1</accession>
<dbReference type="Pfam" id="PF21003">
    <property type="entry name" value="NucS_N"/>
    <property type="match status" value="1"/>
</dbReference>
<dbReference type="Proteomes" id="UP000466535">
    <property type="component" value="Unassembled WGS sequence"/>
</dbReference>
<dbReference type="CDD" id="cd22341">
    <property type="entry name" value="NucS-like"/>
    <property type="match status" value="1"/>
</dbReference>
<dbReference type="PANTHER" id="PTHR38814:SF1">
    <property type="entry name" value="ENDONUCLEASE NUCS"/>
    <property type="match status" value="1"/>
</dbReference>
<dbReference type="EC" id="3.1.-.-" evidence="6"/>
<dbReference type="HAMAP" id="MF_00722">
    <property type="entry name" value="NucS"/>
    <property type="match status" value="1"/>
</dbReference>